<dbReference type="EMBL" id="QXFX01001722">
    <property type="protein sequence ID" value="KAE9085757.1"/>
    <property type="molecule type" value="Genomic_DNA"/>
</dbReference>
<evidence type="ECO:0000313" key="5">
    <source>
        <dbReference type="Proteomes" id="UP000429523"/>
    </source>
</evidence>
<dbReference type="Proteomes" id="UP000441208">
    <property type="component" value="Unassembled WGS sequence"/>
</dbReference>
<evidence type="ECO:0000313" key="1">
    <source>
        <dbReference type="EMBL" id="KAE8927918.1"/>
    </source>
</evidence>
<name>A0A6A3QZ85_9STRA</name>
<dbReference type="Proteomes" id="UP000429523">
    <property type="component" value="Unassembled WGS sequence"/>
</dbReference>
<evidence type="ECO:0000313" key="3">
    <source>
        <dbReference type="EMBL" id="KAE9085857.1"/>
    </source>
</evidence>
<gene>
    <name evidence="3" type="ORF">PF007_g20988</name>
    <name evidence="4" type="ORF">PF008_g20245</name>
    <name evidence="1" type="ORF">PF009_g21920</name>
    <name evidence="2" type="ORF">PF010_g20340</name>
</gene>
<sequence length="48" mass="5756">MKSRLRDTFLEADARRGRVQEQKDVVEAHQLQLQNLLREIRRCRGFST</sequence>
<evidence type="ECO:0000313" key="4">
    <source>
        <dbReference type="EMBL" id="KAE9311291.1"/>
    </source>
</evidence>
<reference evidence="5 6" key="1">
    <citation type="submission" date="2018-08" db="EMBL/GenBank/DDBJ databases">
        <title>Genomic investigation of the strawberry pathogen Phytophthora fragariae indicates pathogenicity is determined by transcriptional variation in three key races.</title>
        <authorList>
            <person name="Adams T.M."/>
            <person name="Armitage A.D."/>
            <person name="Sobczyk M.K."/>
            <person name="Bates H.J."/>
            <person name="Dunwell J.M."/>
            <person name="Nellist C.F."/>
            <person name="Harrison R.J."/>
        </authorList>
    </citation>
    <scope>NUCLEOTIDE SEQUENCE [LARGE SCALE GENOMIC DNA]</scope>
    <source>
        <strain evidence="3 6">NOV-71</strain>
        <strain evidence="4 7">NOV-77</strain>
        <strain evidence="1 5">NOV-9</strain>
        <strain evidence="2 8">ONT-3</strain>
    </source>
</reference>
<dbReference type="EMBL" id="QXFY01001708">
    <property type="protein sequence ID" value="KAE9311291.1"/>
    <property type="molecule type" value="Genomic_DNA"/>
</dbReference>
<dbReference type="Proteomes" id="UP000488956">
    <property type="component" value="Unassembled WGS sequence"/>
</dbReference>
<dbReference type="EMBL" id="QXFZ01001729">
    <property type="protein sequence ID" value="KAE9085857.1"/>
    <property type="molecule type" value="Genomic_DNA"/>
</dbReference>
<evidence type="ECO:0000313" key="2">
    <source>
        <dbReference type="EMBL" id="KAE9085757.1"/>
    </source>
</evidence>
<dbReference type="AlphaFoldDB" id="A0A6A3QZ85"/>
<accession>A0A6A3QZ85</accession>
<evidence type="ECO:0000313" key="6">
    <source>
        <dbReference type="Proteomes" id="UP000441208"/>
    </source>
</evidence>
<proteinExistence type="predicted"/>
<evidence type="ECO:0000313" key="7">
    <source>
        <dbReference type="Proteomes" id="UP000486351"/>
    </source>
</evidence>
<evidence type="ECO:0000313" key="8">
    <source>
        <dbReference type="Proteomes" id="UP000488956"/>
    </source>
</evidence>
<dbReference type="EMBL" id="QXGF01001768">
    <property type="protein sequence ID" value="KAE8927918.1"/>
    <property type="molecule type" value="Genomic_DNA"/>
</dbReference>
<protein>
    <submittedName>
        <fullName evidence="3">Uncharacterized protein</fullName>
    </submittedName>
</protein>
<comment type="caution">
    <text evidence="3">The sequence shown here is derived from an EMBL/GenBank/DDBJ whole genome shotgun (WGS) entry which is preliminary data.</text>
</comment>
<organism evidence="3 6">
    <name type="scientific">Phytophthora fragariae</name>
    <dbReference type="NCBI Taxonomy" id="53985"/>
    <lineage>
        <taxon>Eukaryota</taxon>
        <taxon>Sar</taxon>
        <taxon>Stramenopiles</taxon>
        <taxon>Oomycota</taxon>
        <taxon>Peronosporomycetes</taxon>
        <taxon>Peronosporales</taxon>
        <taxon>Peronosporaceae</taxon>
        <taxon>Phytophthora</taxon>
    </lineage>
</organism>
<dbReference type="Proteomes" id="UP000486351">
    <property type="component" value="Unassembled WGS sequence"/>
</dbReference>